<protein>
    <submittedName>
        <fullName evidence="2">Uncharacterized protein</fullName>
    </submittedName>
</protein>
<accession>A0A6H5J6Y0</accession>
<reference evidence="2 3" key="1">
    <citation type="submission" date="2020-02" db="EMBL/GenBank/DDBJ databases">
        <authorList>
            <person name="Ferguson B K."/>
        </authorList>
    </citation>
    <scope>NUCLEOTIDE SEQUENCE [LARGE SCALE GENOMIC DNA]</scope>
</reference>
<sequence length="235" mass="26676">MSSLTRRRYGNDRSGFRSASQFSLAARAPRRASCRGPKKRRRADRRAIFCLPLELRIRDKRHDRRRHCVYSRYPSTPLASERERCKRRCRQFAAQRTTVAAAAAAAASTCTSQSRLTKITAAAHLAHMHILYIERERERASRRSSLFACGDSASCSARRARTSTPSRIGRDALSSVSRACFTRRTFRNIRCADRETREHKIGTSGYIICKRCNELVARSASSSGTANDRDILYIL</sequence>
<name>A0A6H5J6Y0_9HYME</name>
<feature type="region of interest" description="Disordered" evidence="1">
    <location>
        <begin position="1"/>
        <end position="39"/>
    </location>
</feature>
<proteinExistence type="predicted"/>
<gene>
    <name evidence="2" type="ORF">TBRA_LOCUS15507</name>
</gene>
<feature type="compositionally biased region" description="Basic residues" evidence="1">
    <location>
        <begin position="28"/>
        <end position="39"/>
    </location>
</feature>
<dbReference type="EMBL" id="CADCXV010001361">
    <property type="protein sequence ID" value="CAB0043919.1"/>
    <property type="molecule type" value="Genomic_DNA"/>
</dbReference>
<evidence type="ECO:0000313" key="3">
    <source>
        <dbReference type="Proteomes" id="UP000479190"/>
    </source>
</evidence>
<organism evidence="2 3">
    <name type="scientific">Trichogramma brassicae</name>
    <dbReference type="NCBI Taxonomy" id="86971"/>
    <lineage>
        <taxon>Eukaryota</taxon>
        <taxon>Metazoa</taxon>
        <taxon>Ecdysozoa</taxon>
        <taxon>Arthropoda</taxon>
        <taxon>Hexapoda</taxon>
        <taxon>Insecta</taxon>
        <taxon>Pterygota</taxon>
        <taxon>Neoptera</taxon>
        <taxon>Endopterygota</taxon>
        <taxon>Hymenoptera</taxon>
        <taxon>Apocrita</taxon>
        <taxon>Proctotrupomorpha</taxon>
        <taxon>Chalcidoidea</taxon>
        <taxon>Trichogrammatidae</taxon>
        <taxon>Trichogramma</taxon>
    </lineage>
</organism>
<dbReference type="AlphaFoldDB" id="A0A6H5J6Y0"/>
<evidence type="ECO:0000256" key="1">
    <source>
        <dbReference type="SAM" id="MobiDB-lite"/>
    </source>
</evidence>
<dbReference type="Proteomes" id="UP000479190">
    <property type="component" value="Unassembled WGS sequence"/>
</dbReference>
<evidence type="ECO:0000313" key="2">
    <source>
        <dbReference type="EMBL" id="CAB0043919.1"/>
    </source>
</evidence>
<keyword evidence="3" id="KW-1185">Reference proteome</keyword>